<sequence length="261" mass="28472">MLRVLSVIGVWVLCLGASALAKADTYQLLYQAAGWPEQRAHFRQALELAQQRYQSSLPTLVYETLVANSNQRFAATAVDQRALGALRQQLPSPQTALSFYQSSLGRKIVAAEVRASSADQLAYYAQGLPVIQAGSTRQLLIRSLAQTIPVTALGAEVSLALASVAADSLTQMLPGLAMGNQAQSMVENQRQRLLNRFEPEVDNWLLHIYQDLSDAELDEYLMFAQSPQGRAYYQAALQAVRTGLAVGQDSSRLSQSSSARP</sequence>
<accession>A0A562J2E2</accession>
<keyword evidence="2" id="KW-1185">Reference proteome</keyword>
<dbReference type="EMBL" id="VLKG01000001">
    <property type="protein sequence ID" value="TWH77280.1"/>
    <property type="molecule type" value="Genomic_DNA"/>
</dbReference>
<evidence type="ECO:0008006" key="3">
    <source>
        <dbReference type="Google" id="ProtNLM"/>
    </source>
</evidence>
<organism evidence="1 2">
    <name type="scientific">Azomonas agilis</name>
    <dbReference type="NCBI Taxonomy" id="116849"/>
    <lineage>
        <taxon>Bacteria</taxon>
        <taxon>Pseudomonadati</taxon>
        <taxon>Pseudomonadota</taxon>
        <taxon>Gammaproteobacteria</taxon>
        <taxon>Pseudomonadales</taxon>
        <taxon>Pseudomonadaceae</taxon>
        <taxon>Azomonas</taxon>
    </lineage>
</organism>
<evidence type="ECO:0000313" key="2">
    <source>
        <dbReference type="Proteomes" id="UP000319627"/>
    </source>
</evidence>
<comment type="caution">
    <text evidence="1">The sequence shown here is derived from an EMBL/GenBank/DDBJ whole genome shotgun (WGS) entry which is preliminary data.</text>
</comment>
<protein>
    <recommendedName>
        <fullName evidence="3">DUF2059 domain-containing protein</fullName>
    </recommendedName>
</protein>
<name>A0A562J2E2_9GAMM</name>
<reference evidence="1 2" key="1">
    <citation type="submission" date="2019-07" db="EMBL/GenBank/DDBJ databases">
        <title>Genomic Encyclopedia of Type Strains, Phase I: the one thousand microbial genomes (KMG-I) project.</title>
        <authorList>
            <person name="Kyrpides N."/>
        </authorList>
    </citation>
    <scope>NUCLEOTIDE SEQUENCE [LARGE SCALE GENOMIC DNA]</scope>
    <source>
        <strain evidence="1 2">DSM 375</strain>
    </source>
</reference>
<evidence type="ECO:0000313" key="1">
    <source>
        <dbReference type="EMBL" id="TWH77280.1"/>
    </source>
</evidence>
<gene>
    <name evidence="1" type="ORF">LX59_00186</name>
</gene>
<proteinExistence type="predicted"/>
<dbReference type="RefSeq" id="WP_246118646.1">
    <property type="nucleotide sequence ID" value="NZ_VLKG01000001.1"/>
</dbReference>
<dbReference type="Proteomes" id="UP000319627">
    <property type="component" value="Unassembled WGS sequence"/>
</dbReference>
<dbReference type="AlphaFoldDB" id="A0A562J2E2"/>